<dbReference type="OMA" id="DREMANQ"/>
<dbReference type="Pfam" id="PF00931">
    <property type="entry name" value="NB-ARC"/>
    <property type="match status" value="1"/>
</dbReference>
<dbReference type="Pfam" id="PF23247">
    <property type="entry name" value="LRR_RPS2"/>
    <property type="match status" value="2"/>
</dbReference>
<dbReference type="InterPro" id="IPR057135">
    <property type="entry name" value="At4g27190-like_LRR"/>
</dbReference>
<evidence type="ECO:0000313" key="9">
    <source>
        <dbReference type="Proteomes" id="UP000026915"/>
    </source>
</evidence>
<evidence type="ECO:0000256" key="4">
    <source>
        <dbReference type="ARBA" id="ARBA00022840"/>
    </source>
</evidence>
<keyword evidence="4" id="KW-0067">ATP-binding</keyword>
<dbReference type="EMBL" id="CM001879">
    <property type="protein sequence ID" value="EOX93486.1"/>
    <property type="molecule type" value="Genomic_DNA"/>
</dbReference>
<protein>
    <submittedName>
        <fullName evidence="8">Cc-nbs-lrr resistance-like protein</fullName>
    </submittedName>
</protein>
<dbReference type="InterPro" id="IPR050905">
    <property type="entry name" value="Plant_NBS-LRR"/>
</dbReference>
<dbReference type="Gene3D" id="1.10.8.430">
    <property type="entry name" value="Helical domain of apoptotic protease-activating factors"/>
    <property type="match status" value="1"/>
</dbReference>
<dbReference type="eggNOG" id="KOG4658">
    <property type="taxonomic scope" value="Eukaryota"/>
</dbReference>
<evidence type="ECO:0000256" key="5">
    <source>
        <dbReference type="SAM" id="MobiDB-lite"/>
    </source>
</evidence>
<dbReference type="GO" id="GO:0005524">
    <property type="term" value="F:ATP binding"/>
    <property type="evidence" value="ECO:0007669"/>
    <property type="project" value="UniProtKB-KW"/>
</dbReference>
<evidence type="ECO:0000256" key="2">
    <source>
        <dbReference type="ARBA" id="ARBA00022741"/>
    </source>
</evidence>
<evidence type="ECO:0000259" key="7">
    <source>
        <dbReference type="Pfam" id="PF23247"/>
    </source>
</evidence>
<keyword evidence="2" id="KW-0547">Nucleotide-binding</keyword>
<dbReference type="PANTHER" id="PTHR33463:SF203">
    <property type="entry name" value="AAA+ ATPASE DOMAIN-CONTAINING PROTEIN"/>
    <property type="match status" value="1"/>
</dbReference>
<evidence type="ECO:0000259" key="6">
    <source>
        <dbReference type="Pfam" id="PF00931"/>
    </source>
</evidence>
<sequence length="1004" mass="114789">MEFVTGFKHNHQGKVQNLKSQIEKMKYERDRIQHSKGKGEEIEQDVQSWLTHAEDKIKEEEEIVKSLEAEAKKRCFIGLCPNFKSLNQLYKVAEENAKAILELIQQAESHKFNNKSNVQNLENQAEAEKRNRMMDVEQDKKTNDEAEKVNKVEDKEENKSLVWLYPKFKSPNQVSNSAEDDGRVIGSELIEQHRFDGGLYPARSQETESMPIQCYKAFESRKDTMENIMKALKDPDFKIIGVYGMAGVGKTVLVKEVMRKVRAESLFDEVAMATVSRNPNIKEIQGKITDALGLKFDEEIVFGRAMRLQQWLKKEDKRVLLVLDDVWLGLDLEEVGIAFEGYQNIASEEDLGPMIQNINGNAFQKFSAVRLKMLLTSTSQEVLNHMKTEMNFEVEVLTNEEAMVWFEKIVGDTAMQPSNPQIVTRVVKNCAGFPVAISGIAAALKIRGFNILVEALPEERKPIPTKAENLRSVYLTIQLSYSLLKKPKLQSLFQLCALLPQGSDIRVSDLLRYNLGVKIARNVSTLEKASKSVNKLKDAGLLSGDNDELVKMHDIVRDVFIWIASEDKQMFVIEDEIRLEELLKQRKLKNCTAISLPFSNIHELPCRSLDLSNCSKLKVIPAEIISGLSNLEELFLCNSFDQWGVEGNASLIELMPLTCLTTLDLHIRSAQDWPAELFFEKLDRYKILIGEVWKWSGKYEKRRILKLKLTKGIHLDHGVKLLLQKTEDLYLDELKGIKNLLYELDSTGFPQLKNLHIQNGNEIQFIINSTKVVSGKAFPILESLFLQNLINLEKICQGKLEEECFKRMNIISVKCCDGLKNLFSYSMTKMLLHLQEIKVINCKSIEEIVVEVREKSTSVATNKTEFCELRSLTLQLLPELGSFCSKGKSHSIYQQEPVNTRSWLLFNGKVVFPVLENLRLSAINIERIWQKTSYCSQNLTSLVIEGCGNLKHLFSPSIIKGQSQLKSFEIIDCKHIREIIVPEEAEVEEEEKEEEGKKKRKRNV</sequence>
<evidence type="ECO:0000256" key="1">
    <source>
        <dbReference type="ARBA" id="ARBA00008894"/>
    </source>
</evidence>
<evidence type="ECO:0000256" key="3">
    <source>
        <dbReference type="ARBA" id="ARBA00022821"/>
    </source>
</evidence>
<dbReference type="InterPro" id="IPR027417">
    <property type="entry name" value="P-loop_NTPase"/>
</dbReference>
<dbReference type="Proteomes" id="UP000026915">
    <property type="component" value="Chromosome 1"/>
</dbReference>
<feature type="region of interest" description="Disordered" evidence="5">
    <location>
        <begin position="127"/>
        <end position="152"/>
    </location>
</feature>
<feature type="domain" description="NB-ARC" evidence="6">
    <location>
        <begin position="222"/>
        <end position="340"/>
    </location>
</feature>
<dbReference type="SUPFAM" id="SSF52540">
    <property type="entry name" value="P-loop containing nucleoside triphosphate hydrolases"/>
    <property type="match status" value="1"/>
</dbReference>
<accession>A0A061DN22</accession>
<organism evidence="8 9">
    <name type="scientific">Theobroma cacao</name>
    <name type="common">Cacao</name>
    <name type="synonym">Cocoa</name>
    <dbReference type="NCBI Taxonomy" id="3641"/>
    <lineage>
        <taxon>Eukaryota</taxon>
        <taxon>Viridiplantae</taxon>
        <taxon>Streptophyta</taxon>
        <taxon>Embryophyta</taxon>
        <taxon>Tracheophyta</taxon>
        <taxon>Spermatophyta</taxon>
        <taxon>Magnoliopsida</taxon>
        <taxon>eudicotyledons</taxon>
        <taxon>Gunneridae</taxon>
        <taxon>Pentapetalae</taxon>
        <taxon>rosids</taxon>
        <taxon>malvids</taxon>
        <taxon>Malvales</taxon>
        <taxon>Malvaceae</taxon>
        <taxon>Byttnerioideae</taxon>
        <taxon>Theobroma</taxon>
    </lineage>
</organism>
<reference evidence="8 9" key="1">
    <citation type="journal article" date="2013" name="Genome Biol.">
        <title>The genome sequence of the most widely cultivated cacao type and its use to identify candidate genes regulating pod color.</title>
        <authorList>
            <person name="Motamayor J.C."/>
            <person name="Mockaitis K."/>
            <person name="Schmutz J."/>
            <person name="Haiminen N."/>
            <person name="Iii D.L."/>
            <person name="Cornejo O."/>
            <person name="Findley S.D."/>
            <person name="Zheng P."/>
            <person name="Utro F."/>
            <person name="Royaert S."/>
            <person name="Saski C."/>
            <person name="Jenkins J."/>
            <person name="Podicheti R."/>
            <person name="Zhao M."/>
            <person name="Scheffler B.E."/>
            <person name="Stack J.C."/>
            <person name="Feltus F.A."/>
            <person name="Mustiga G.M."/>
            <person name="Amores F."/>
            <person name="Phillips W."/>
            <person name="Marelli J.P."/>
            <person name="May G.D."/>
            <person name="Shapiro H."/>
            <person name="Ma J."/>
            <person name="Bustamante C.D."/>
            <person name="Schnell R.J."/>
            <person name="Main D."/>
            <person name="Gilbert D."/>
            <person name="Parida L."/>
            <person name="Kuhn D.N."/>
        </authorList>
    </citation>
    <scope>NUCLEOTIDE SEQUENCE [LARGE SCALE GENOMIC DNA]</scope>
    <source>
        <strain evidence="9">cv. Matina 1-6</strain>
    </source>
</reference>
<dbReference type="SUPFAM" id="SSF52058">
    <property type="entry name" value="L domain-like"/>
    <property type="match status" value="1"/>
</dbReference>
<gene>
    <name evidence="8" type="ORF">TCM_002349</name>
</gene>
<dbReference type="Gene3D" id="3.40.50.300">
    <property type="entry name" value="P-loop containing nucleotide triphosphate hydrolases"/>
    <property type="match status" value="1"/>
</dbReference>
<keyword evidence="3" id="KW-0611">Plant defense</keyword>
<dbReference type="InterPro" id="IPR032675">
    <property type="entry name" value="LRR_dom_sf"/>
</dbReference>
<dbReference type="PRINTS" id="PR00364">
    <property type="entry name" value="DISEASERSIST"/>
</dbReference>
<dbReference type="HOGENOM" id="CLU_000427_3_1_1"/>
<dbReference type="InterPro" id="IPR002182">
    <property type="entry name" value="NB-ARC"/>
</dbReference>
<evidence type="ECO:0000313" key="8">
    <source>
        <dbReference type="EMBL" id="EOX93486.1"/>
    </source>
</evidence>
<dbReference type="InterPro" id="IPR042197">
    <property type="entry name" value="Apaf_helical"/>
</dbReference>
<dbReference type="Gene3D" id="3.80.10.10">
    <property type="entry name" value="Ribonuclease Inhibitor"/>
    <property type="match status" value="1"/>
</dbReference>
<comment type="similarity">
    <text evidence="1">Belongs to the disease resistance NB-LRR family.</text>
</comment>
<feature type="domain" description="Disease resistance protein At4g27190-like leucine-rich repeats" evidence="7">
    <location>
        <begin position="915"/>
        <end position="994"/>
    </location>
</feature>
<proteinExistence type="inferred from homology"/>
<dbReference type="Gramene" id="EOX93486">
    <property type="protein sequence ID" value="EOX93486"/>
    <property type="gene ID" value="TCM_002349"/>
</dbReference>
<dbReference type="AlphaFoldDB" id="A0A061DN22"/>
<dbReference type="PANTHER" id="PTHR33463">
    <property type="entry name" value="NB-ARC DOMAIN-CONTAINING PROTEIN-RELATED"/>
    <property type="match status" value="1"/>
</dbReference>
<name>A0A061DN22_THECC</name>
<dbReference type="GO" id="GO:0043531">
    <property type="term" value="F:ADP binding"/>
    <property type="evidence" value="ECO:0007669"/>
    <property type="project" value="InterPro"/>
</dbReference>
<keyword evidence="9" id="KW-1185">Reference proteome</keyword>
<dbReference type="InParanoid" id="A0A061DN22"/>
<dbReference type="GO" id="GO:0006952">
    <property type="term" value="P:defense response"/>
    <property type="evidence" value="ECO:0007669"/>
    <property type="project" value="UniProtKB-KW"/>
</dbReference>
<feature type="domain" description="Disease resistance protein At4g27190-like leucine-rich repeats" evidence="7">
    <location>
        <begin position="785"/>
        <end position="890"/>
    </location>
</feature>